<keyword evidence="2" id="KW-1185">Reference proteome</keyword>
<dbReference type="STRING" id="333140.AWW68_19180"/>
<protein>
    <recommendedName>
        <fullName evidence="3">DUF4221 domain-containing protein</fullName>
    </recommendedName>
</protein>
<accession>A0A150XDX8</accession>
<dbReference type="InterPro" id="IPR025316">
    <property type="entry name" value="DUF4221"/>
</dbReference>
<dbReference type="Proteomes" id="UP000075606">
    <property type="component" value="Unassembled WGS sequence"/>
</dbReference>
<evidence type="ECO:0000313" key="2">
    <source>
        <dbReference type="Proteomes" id="UP000075606"/>
    </source>
</evidence>
<name>A0A150XDX8_9BACT</name>
<evidence type="ECO:0000313" key="1">
    <source>
        <dbReference type="EMBL" id="KYG76902.1"/>
    </source>
</evidence>
<proteinExistence type="predicted"/>
<dbReference type="EMBL" id="LRPC01000003">
    <property type="protein sequence ID" value="KYG76902.1"/>
    <property type="molecule type" value="Genomic_DNA"/>
</dbReference>
<dbReference type="Pfam" id="PF13970">
    <property type="entry name" value="DUF4221"/>
    <property type="match status" value="1"/>
</dbReference>
<reference evidence="1 2" key="1">
    <citation type="submission" date="2016-01" db="EMBL/GenBank/DDBJ databases">
        <title>Genome sequencing of Roseivirga spongicola UST030701-084.</title>
        <authorList>
            <person name="Selvaratnam C."/>
            <person name="Thevarajoo S."/>
            <person name="Goh K.M."/>
            <person name="Ee R."/>
            <person name="Chan K.-G."/>
            <person name="Chong C.S."/>
        </authorList>
    </citation>
    <scope>NUCLEOTIDE SEQUENCE [LARGE SCALE GENOMIC DNA]</scope>
    <source>
        <strain evidence="1 2">UST030701-084</strain>
    </source>
</reference>
<evidence type="ECO:0008006" key="3">
    <source>
        <dbReference type="Google" id="ProtNLM"/>
    </source>
</evidence>
<dbReference type="AlphaFoldDB" id="A0A150XDX8"/>
<comment type="caution">
    <text evidence="1">The sequence shown here is derived from an EMBL/GenBank/DDBJ whole genome shotgun (WGS) entry which is preliminary data.</text>
</comment>
<organism evidence="1 2">
    <name type="scientific">Roseivirga spongicola</name>
    <dbReference type="NCBI Taxonomy" id="333140"/>
    <lineage>
        <taxon>Bacteria</taxon>
        <taxon>Pseudomonadati</taxon>
        <taxon>Bacteroidota</taxon>
        <taxon>Cytophagia</taxon>
        <taxon>Cytophagales</taxon>
        <taxon>Roseivirgaceae</taxon>
        <taxon>Roseivirga</taxon>
    </lineage>
</organism>
<gene>
    <name evidence="1" type="ORF">AWW68_19180</name>
</gene>
<sequence length="406" mass="47149">MYISLLNLKHILMKKINYVLISYLLIVFSCQKTAENESLTYDCKLEQQYKELTNSIIRSIKIDNDSLIGLYSKISVISSEDGEFLYGINFGLNRIEKFNLTNETYIKTIYTNTPVELRQLPLSEAKFINQDSIILFGSGGRMVIMNEAEKVVDKWDFSKLISPNSDLSGVDPLNNSESFFFYKNKIYVRSFPPLNWDKDVEFYEKPFMLEFDPVNLKVTKLLGMFPELMTADPNNYFYNDYKFSWTKFKNNPGELIISYRRAHCLQILDLSSSNSTFVSAKSKFLNDFELIPREYNSQAGRNILVSQGIYHNLIFDSYRKLYYRIVSHSQPLRNSTTNRINSAAIKPFSIIVLDDKLNYLGESTISNYQNYSYLNPAVSSEGIVFPVYDNDENIVSFDIIKINYEE</sequence>